<organism evidence="1 2">
    <name type="scientific">Candolleomyces aberdarensis</name>
    <dbReference type="NCBI Taxonomy" id="2316362"/>
    <lineage>
        <taxon>Eukaryota</taxon>
        <taxon>Fungi</taxon>
        <taxon>Dikarya</taxon>
        <taxon>Basidiomycota</taxon>
        <taxon>Agaricomycotina</taxon>
        <taxon>Agaricomycetes</taxon>
        <taxon>Agaricomycetidae</taxon>
        <taxon>Agaricales</taxon>
        <taxon>Agaricineae</taxon>
        <taxon>Psathyrellaceae</taxon>
        <taxon>Candolleomyces</taxon>
    </lineage>
</organism>
<dbReference type="OrthoDB" id="10507654at2759"/>
<dbReference type="AlphaFoldDB" id="A0A4Q2D4M3"/>
<dbReference type="EMBL" id="SDEE01000898">
    <property type="protein sequence ID" value="RXW13496.1"/>
    <property type="molecule type" value="Genomic_DNA"/>
</dbReference>
<protein>
    <submittedName>
        <fullName evidence="1">Uncharacterized protein</fullName>
    </submittedName>
</protein>
<evidence type="ECO:0000313" key="1">
    <source>
        <dbReference type="EMBL" id="RXW13496.1"/>
    </source>
</evidence>
<evidence type="ECO:0000313" key="2">
    <source>
        <dbReference type="Proteomes" id="UP000290288"/>
    </source>
</evidence>
<comment type="caution">
    <text evidence="1">The sequence shown here is derived from an EMBL/GenBank/DDBJ whole genome shotgun (WGS) entry which is preliminary data.</text>
</comment>
<proteinExistence type="predicted"/>
<accession>A0A4Q2D4M3</accession>
<name>A0A4Q2D4M3_9AGAR</name>
<sequence>METLPSQGIWSLVLRRKEPCKIVPGNVMLLTRVTIPLELAPSEDPSKGDWRCRLLMWHLDPETKEPISRAIVASLVPGNIDSDECKIYLFPNEAYGFEVVGGGSFLHIFGEFPG</sequence>
<dbReference type="Proteomes" id="UP000290288">
    <property type="component" value="Unassembled WGS sequence"/>
</dbReference>
<keyword evidence="2" id="KW-1185">Reference proteome</keyword>
<gene>
    <name evidence="1" type="ORF">EST38_g12355</name>
</gene>
<reference evidence="1 2" key="1">
    <citation type="submission" date="2019-01" db="EMBL/GenBank/DDBJ databases">
        <title>Draft genome sequence of Psathyrella aberdarensis IHI B618.</title>
        <authorList>
            <person name="Buettner E."/>
            <person name="Kellner H."/>
        </authorList>
    </citation>
    <scope>NUCLEOTIDE SEQUENCE [LARGE SCALE GENOMIC DNA]</scope>
    <source>
        <strain evidence="1 2">IHI B618</strain>
    </source>
</reference>